<evidence type="ECO:0000313" key="1">
    <source>
        <dbReference type="EMBL" id="ELK33291.1"/>
    </source>
</evidence>
<accession>L5M4H4</accession>
<gene>
    <name evidence="1" type="ORF">MDA_GLEAN10012915</name>
</gene>
<dbReference type="AlphaFoldDB" id="L5M4H4"/>
<evidence type="ECO:0000313" key="2">
    <source>
        <dbReference type="Proteomes" id="UP000010556"/>
    </source>
</evidence>
<organism evidence="1 2">
    <name type="scientific">Myotis davidii</name>
    <name type="common">David's myotis</name>
    <dbReference type="NCBI Taxonomy" id="225400"/>
    <lineage>
        <taxon>Eukaryota</taxon>
        <taxon>Metazoa</taxon>
        <taxon>Chordata</taxon>
        <taxon>Craniata</taxon>
        <taxon>Vertebrata</taxon>
        <taxon>Euteleostomi</taxon>
        <taxon>Mammalia</taxon>
        <taxon>Eutheria</taxon>
        <taxon>Laurasiatheria</taxon>
        <taxon>Chiroptera</taxon>
        <taxon>Yangochiroptera</taxon>
        <taxon>Vespertilionidae</taxon>
        <taxon>Myotis</taxon>
    </lineage>
</organism>
<sequence>MQELPLLVSALPQQKHRSADRWVPDAGLMAIAFPAFAQCYRLLRQAQRGQDEREQHSTRPGLGLLPSCLPLCALLHPSYQQSNIP</sequence>
<proteinExistence type="predicted"/>
<dbReference type="Proteomes" id="UP000010556">
    <property type="component" value="Unassembled WGS sequence"/>
</dbReference>
<protein>
    <submittedName>
        <fullName evidence="1">Uncharacterized protein</fullName>
    </submittedName>
</protein>
<reference evidence="2" key="1">
    <citation type="journal article" date="2013" name="Science">
        <title>Comparative analysis of bat genomes provides insight into the evolution of flight and immunity.</title>
        <authorList>
            <person name="Zhang G."/>
            <person name="Cowled C."/>
            <person name="Shi Z."/>
            <person name="Huang Z."/>
            <person name="Bishop-Lilly K.A."/>
            <person name="Fang X."/>
            <person name="Wynne J.W."/>
            <person name="Xiong Z."/>
            <person name="Baker M.L."/>
            <person name="Zhao W."/>
            <person name="Tachedjian M."/>
            <person name="Zhu Y."/>
            <person name="Zhou P."/>
            <person name="Jiang X."/>
            <person name="Ng J."/>
            <person name="Yang L."/>
            <person name="Wu L."/>
            <person name="Xiao J."/>
            <person name="Feng Y."/>
            <person name="Chen Y."/>
            <person name="Sun X."/>
            <person name="Zhang Y."/>
            <person name="Marsh G.A."/>
            <person name="Crameri G."/>
            <person name="Broder C.C."/>
            <person name="Frey K.G."/>
            <person name="Wang L.F."/>
            <person name="Wang J."/>
        </authorList>
    </citation>
    <scope>NUCLEOTIDE SEQUENCE [LARGE SCALE GENOMIC DNA]</scope>
</reference>
<dbReference type="EMBL" id="KB104461">
    <property type="protein sequence ID" value="ELK33291.1"/>
    <property type="molecule type" value="Genomic_DNA"/>
</dbReference>
<name>L5M4H4_MYODS</name>
<keyword evidence="2" id="KW-1185">Reference proteome</keyword>